<evidence type="ECO:0000256" key="4">
    <source>
        <dbReference type="ARBA" id="ARBA00012568"/>
    </source>
</evidence>
<dbReference type="InterPro" id="IPR005945">
    <property type="entry name" value="Pro_imino_pep"/>
</dbReference>
<name>A0ABQ5JL52_9LACO</name>
<dbReference type="SUPFAM" id="SSF53474">
    <property type="entry name" value="alpha/beta-Hydrolases"/>
    <property type="match status" value="1"/>
</dbReference>
<dbReference type="PIRSF" id="PIRSF005539">
    <property type="entry name" value="Pept_S33_TRI_F1"/>
    <property type="match status" value="1"/>
</dbReference>
<comment type="function">
    <text evidence="10">Releases the N-terminal proline from various substrates.</text>
</comment>
<comment type="subcellular location">
    <subcellularLocation>
        <location evidence="2">Cell envelope</location>
    </subcellularLocation>
</comment>
<evidence type="ECO:0000313" key="12">
    <source>
        <dbReference type="EMBL" id="GKS81386.1"/>
    </source>
</evidence>
<dbReference type="PANTHER" id="PTHR43798:SF31">
    <property type="entry name" value="AB HYDROLASE SUPERFAMILY PROTEIN YCLE"/>
    <property type="match status" value="1"/>
</dbReference>
<dbReference type="PANTHER" id="PTHR43798">
    <property type="entry name" value="MONOACYLGLYCEROL LIPASE"/>
    <property type="match status" value="1"/>
</dbReference>
<keyword evidence="13" id="KW-1185">Reference proteome</keyword>
<evidence type="ECO:0000256" key="8">
    <source>
        <dbReference type="ARBA" id="ARBA00022801"/>
    </source>
</evidence>
<gene>
    <name evidence="12" type="ORF">LPAF129_10720</name>
</gene>
<dbReference type="InterPro" id="IPR029058">
    <property type="entry name" value="AB_hydrolase_fold"/>
</dbReference>
<evidence type="ECO:0000313" key="13">
    <source>
        <dbReference type="Proteomes" id="UP001055149"/>
    </source>
</evidence>
<dbReference type="PRINTS" id="PR00793">
    <property type="entry name" value="PROAMNOPTASE"/>
</dbReference>
<dbReference type="InterPro" id="IPR050266">
    <property type="entry name" value="AB_hydrolase_sf"/>
</dbReference>
<dbReference type="InterPro" id="IPR000073">
    <property type="entry name" value="AB_hydrolase_1"/>
</dbReference>
<keyword evidence="6 10" id="KW-0031">Aminopeptidase</keyword>
<evidence type="ECO:0000256" key="6">
    <source>
        <dbReference type="ARBA" id="ARBA00022438"/>
    </source>
</evidence>
<dbReference type="InterPro" id="IPR002410">
    <property type="entry name" value="Peptidase_S33"/>
</dbReference>
<organism evidence="12 13">
    <name type="scientific">Ligilactobacillus pabuli</name>
    <dbReference type="NCBI Taxonomy" id="2886039"/>
    <lineage>
        <taxon>Bacteria</taxon>
        <taxon>Bacillati</taxon>
        <taxon>Bacillota</taxon>
        <taxon>Bacilli</taxon>
        <taxon>Lactobacillales</taxon>
        <taxon>Lactobacillaceae</taxon>
        <taxon>Ligilactobacillus</taxon>
    </lineage>
</organism>
<comment type="catalytic activity">
    <reaction evidence="1 10">
        <text>Release of N-terminal proline from a peptide.</text>
        <dbReference type="EC" id="3.4.11.5"/>
    </reaction>
</comment>
<dbReference type="RefSeq" id="WP_244055137.1">
    <property type="nucleotide sequence ID" value="NZ_BQXH01000008.1"/>
</dbReference>
<evidence type="ECO:0000256" key="5">
    <source>
        <dbReference type="ARBA" id="ARBA00021843"/>
    </source>
</evidence>
<evidence type="ECO:0000256" key="3">
    <source>
        <dbReference type="ARBA" id="ARBA00010088"/>
    </source>
</evidence>
<dbReference type="Pfam" id="PF00561">
    <property type="entry name" value="Abhydrolase_1"/>
    <property type="match status" value="1"/>
</dbReference>
<evidence type="ECO:0000259" key="11">
    <source>
        <dbReference type="Pfam" id="PF00561"/>
    </source>
</evidence>
<evidence type="ECO:0000256" key="2">
    <source>
        <dbReference type="ARBA" id="ARBA00004196"/>
    </source>
</evidence>
<dbReference type="EC" id="3.4.11.5" evidence="4 10"/>
<dbReference type="EMBL" id="BQXH01000008">
    <property type="protein sequence ID" value="GKS81386.1"/>
    <property type="molecule type" value="Genomic_DNA"/>
</dbReference>
<keyword evidence="8 10" id="KW-0378">Hydrolase</keyword>
<comment type="caution">
    <text evidence="12">The sequence shown here is derived from an EMBL/GenBank/DDBJ whole genome shotgun (WGS) entry which is preliminary data.</text>
</comment>
<evidence type="ECO:0000256" key="1">
    <source>
        <dbReference type="ARBA" id="ARBA00001585"/>
    </source>
</evidence>
<dbReference type="NCBIfam" id="TIGR01250">
    <property type="entry name" value="pro_imino_pep_2"/>
    <property type="match status" value="1"/>
</dbReference>
<evidence type="ECO:0000256" key="7">
    <source>
        <dbReference type="ARBA" id="ARBA00022670"/>
    </source>
</evidence>
<dbReference type="Gene3D" id="3.40.50.1820">
    <property type="entry name" value="alpha/beta hydrolase"/>
    <property type="match status" value="1"/>
</dbReference>
<feature type="domain" description="AB hydrolase-1" evidence="11">
    <location>
        <begin position="34"/>
        <end position="286"/>
    </location>
</feature>
<evidence type="ECO:0000256" key="9">
    <source>
        <dbReference type="ARBA" id="ARBA00029605"/>
    </source>
</evidence>
<comment type="similarity">
    <text evidence="3 10">Belongs to the peptidase S33 family.</text>
</comment>
<dbReference type="Proteomes" id="UP001055149">
    <property type="component" value="Unassembled WGS sequence"/>
</dbReference>
<accession>A0ABQ5JL52</accession>
<proteinExistence type="inferred from homology"/>
<evidence type="ECO:0000256" key="10">
    <source>
        <dbReference type="PIRNR" id="PIRNR005539"/>
    </source>
</evidence>
<reference evidence="12" key="1">
    <citation type="journal article" date="2022" name="Int. J. Syst. Evol. Microbiol.">
        <title>A novel species of lactic acid bacteria, Ligilactobacillus pabuli sp. nov., isolated from alfalfa silage.</title>
        <authorList>
            <person name="Tohno M."/>
            <person name="Tanizawa Y."/>
            <person name="Sawada H."/>
            <person name="Sakamoto M."/>
            <person name="Ohkuma M."/>
            <person name="Kobayashi H."/>
        </authorList>
    </citation>
    <scope>NUCLEOTIDE SEQUENCE</scope>
    <source>
        <strain evidence="12">AF129</strain>
    </source>
</reference>
<sequence length="300" mass="34423">MGGRRGIEAEVKILTLKNGYHLWAQKLGQGQHKLLCLHGGPGSDHELFEEFGKNLAKYDTEVYMYDQLGSYYSEHPDFSIQENVDKYAKIEYFVDEVEEVRQLLGLEDFFLLGHSWGGILVQEYALKYGSALKGAIISDMTDDIASYVKNINRQRLELLGSDEVQFMEECEAQQNYDNERYRQNINRLNYRHIIKHPENSTKHLIPTKNAFLYHYFQGDNEFVVKGTLADWSVKDQLKDITTPTCLIFGADDSMDLDEAVAMDQRLPNSELHIIADAAHCSMIDNPTEYFTVLGQFIVGK</sequence>
<keyword evidence="7 10" id="KW-0645">Protease</keyword>
<protein>
    <recommendedName>
        <fullName evidence="5 10">Proline iminopeptidase</fullName>
        <shortName evidence="10">PIP</shortName>
        <ecNumber evidence="4 10">3.4.11.5</ecNumber>
    </recommendedName>
    <alternativeName>
        <fullName evidence="9 10">Prolyl aminopeptidase</fullName>
    </alternativeName>
</protein>